<accession>A0AAW3JR46</accession>
<evidence type="ECO:0008006" key="7">
    <source>
        <dbReference type="Google" id="ProtNLM"/>
    </source>
</evidence>
<reference evidence="5 6" key="1">
    <citation type="submission" date="2015-10" db="EMBL/GenBank/DDBJ databases">
        <title>Butyribacter intestini gen. nov., sp. nov., a butyric acid-producing bacterium of the family Lachnospiraceae isolated from the human faeces.</title>
        <authorList>
            <person name="Zou Y."/>
            <person name="Xue W."/>
            <person name="Luo G."/>
            <person name="Lv M."/>
        </authorList>
    </citation>
    <scope>NUCLEOTIDE SEQUENCE [LARGE SCALE GENOMIC DNA]</scope>
    <source>
        <strain evidence="5 6">TF01-11</strain>
    </source>
</reference>
<protein>
    <recommendedName>
        <fullName evidence="7">Bacterial Ig-like domain (Group 2)</fullName>
    </recommendedName>
</protein>
<comment type="caution">
    <text evidence="5">The sequence shown here is derived from an EMBL/GenBank/DDBJ whole genome shotgun (WGS) entry which is preliminary data.</text>
</comment>
<dbReference type="AlphaFoldDB" id="A0AAW3JR46"/>
<name>A0AAW3JR46_9FIRM</name>
<dbReference type="InterPro" id="IPR003343">
    <property type="entry name" value="Big_2"/>
</dbReference>
<dbReference type="Pfam" id="PF02368">
    <property type="entry name" value="Big_2"/>
    <property type="match status" value="1"/>
</dbReference>
<dbReference type="EMBL" id="LLKB01000005">
    <property type="protein sequence ID" value="KQC84994.1"/>
    <property type="molecule type" value="Genomic_DNA"/>
</dbReference>
<evidence type="ECO:0000313" key="6">
    <source>
        <dbReference type="Proteomes" id="UP000050833"/>
    </source>
</evidence>
<feature type="compositionally biased region" description="Pro residues" evidence="1">
    <location>
        <begin position="488"/>
        <end position="516"/>
    </location>
</feature>
<keyword evidence="6" id="KW-1185">Reference proteome</keyword>
<evidence type="ECO:0000256" key="1">
    <source>
        <dbReference type="SAM" id="MobiDB-lite"/>
    </source>
</evidence>
<feature type="compositionally biased region" description="Low complexity" evidence="1">
    <location>
        <begin position="478"/>
        <end position="487"/>
    </location>
</feature>
<feature type="region of interest" description="Disordered" evidence="1">
    <location>
        <begin position="478"/>
        <end position="550"/>
    </location>
</feature>
<feature type="domain" description="DUF6273" evidence="4">
    <location>
        <begin position="90"/>
        <end position="275"/>
    </location>
</feature>
<feature type="signal peptide" evidence="2">
    <location>
        <begin position="1"/>
        <end position="30"/>
    </location>
</feature>
<evidence type="ECO:0000313" key="5">
    <source>
        <dbReference type="EMBL" id="KQC84994.1"/>
    </source>
</evidence>
<proteinExistence type="predicted"/>
<sequence>MKINRIKKLLVSVLVCSMAFGNISYIPTMAKENVQNYGLNNPTTDSSGVLTWDCIYFGNYWQNDTNGDGVADENDAKQPIKWHVLSVNGDNAFVIADQNLDAKAYNETRTDVTWENSTIRSWLNGYDASVNKDKKSFISDNFLDNAFSVAEQSAIKMTYVVNEDNPYSGIDGGNNTEDKVYLLSVSEASNILYGFNSNYQTDSKTREVKNTEYAKQCGAWTSTDNSYSSNGNWWLRTPGGAGYSASFVGYNGYGCYNSGDVNFTVEAVRPALHINLSNINLWSYAGTVASDGTVTDATKGNMDRFNVGFNYVSDDKWTEDTWEYKNVDVIGDGSYSISYEAESDTDNIFLMILSTNLYKGALNYDFKLVPTYVTVGADKYKVNAEGGWSFAGSSDEYSYRYNIKNIYKGPVKDDCLTLVDSTKTSIDGLGVCPVKKGDIIKVYFTVTGMNKYNTNANDMPTGVATETPVPTKTPTCAITSPAITASPSPTPTATPSPTPTVKPTPSPTATPSPTPTVMPTKSPTATPIPTAKITVPPTQTPTESPDDDKEDAQIYAKSSVTKRIGNSKFYIDEGVTGTGEVTYLCSNKKVVTVSRDGLVSIKGCGKATITIIVDETDEYYGKEKNVKVTVLPGKVSKFKVKALSGGKINCTWKKQKYNNVKCQIQAANNSKFKKSMSSKTYPYLKNGKWTGKGLKRKKTFYFRIREVAKIGGKTYTGAWSSVKKVKIK</sequence>
<dbReference type="Proteomes" id="UP000050833">
    <property type="component" value="Unassembled WGS sequence"/>
</dbReference>
<organism evidence="5 6">
    <name type="scientific">Butyribacter intestini</name>
    <dbReference type="NCBI Taxonomy" id="1703332"/>
    <lineage>
        <taxon>Bacteria</taxon>
        <taxon>Bacillati</taxon>
        <taxon>Bacillota</taxon>
        <taxon>Clostridia</taxon>
        <taxon>Lachnospirales</taxon>
        <taxon>Lachnospiraceae</taxon>
        <taxon>Butyribacter</taxon>
    </lineage>
</organism>
<dbReference type="Gene3D" id="2.60.40.1080">
    <property type="match status" value="1"/>
</dbReference>
<evidence type="ECO:0000259" key="4">
    <source>
        <dbReference type="Pfam" id="PF19789"/>
    </source>
</evidence>
<feature type="chain" id="PRO_5043554037" description="Bacterial Ig-like domain (Group 2)" evidence="2">
    <location>
        <begin position="31"/>
        <end position="728"/>
    </location>
</feature>
<dbReference type="InterPro" id="IPR046240">
    <property type="entry name" value="DUF6273"/>
</dbReference>
<feature type="compositionally biased region" description="Low complexity" evidence="1">
    <location>
        <begin position="517"/>
        <end position="537"/>
    </location>
</feature>
<dbReference type="SUPFAM" id="SSF49373">
    <property type="entry name" value="Invasin/intimin cell-adhesion fragments"/>
    <property type="match status" value="1"/>
</dbReference>
<dbReference type="RefSeq" id="WP_055944365.1">
    <property type="nucleotide sequence ID" value="NZ_JAQDCV010000014.1"/>
</dbReference>
<evidence type="ECO:0000259" key="3">
    <source>
        <dbReference type="Pfam" id="PF02368"/>
    </source>
</evidence>
<keyword evidence="2" id="KW-0732">Signal</keyword>
<dbReference type="Pfam" id="PF19789">
    <property type="entry name" value="DUF6273"/>
    <property type="match status" value="1"/>
</dbReference>
<dbReference type="InterPro" id="IPR008964">
    <property type="entry name" value="Invasin/intimin_cell_adhesion"/>
</dbReference>
<dbReference type="PANTHER" id="PTHR15124:SF27">
    <property type="entry name" value="MIGRATION AND INVASION ENHANCER 1"/>
    <property type="match status" value="1"/>
</dbReference>
<dbReference type="PANTHER" id="PTHR15124">
    <property type="entry name" value="SELENOPROTEIN W"/>
    <property type="match status" value="1"/>
</dbReference>
<gene>
    <name evidence="5" type="ORF">APZ18_09790</name>
</gene>
<feature type="domain" description="BIG2" evidence="3">
    <location>
        <begin position="577"/>
        <end position="617"/>
    </location>
</feature>
<dbReference type="InterPro" id="IPR051441">
    <property type="entry name" value="SelW_related"/>
</dbReference>
<evidence type="ECO:0000256" key="2">
    <source>
        <dbReference type="SAM" id="SignalP"/>
    </source>
</evidence>